<sequence length="194" mass="21092">MNRRNFIVSSVMSAGALSMFPSSALASNNGISLSSIGKGFNRLLSTVEHISISNLSSGVAKTHQRLIATLSEEGYVYNATEVVKLNSSCFAIPLQKKPMFGFKSKELALIVKENGTSKFYILNEKLASEFAGLVENVSQNAESHELDIDAASFAFPVKVIAQKQGRKTTFSYQNKFDNTITLRAARKESAVVVS</sequence>
<name>A0A7L4ZPB7_9FLAO</name>
<dbReference type="Proteomes" id="UP000464657">
    <property type="component" value="Chromosome"/>
</dbReference>
<gene>
    <name evidence="2" type="ORF">IMCC3317_39820</name>
</gene>
<evidence type="ECO:0000313" key="3">
    <source>
        <dbReference type="Proteomes" id="UP000464657"/>
    </source>
</evidence>
<dbReference type="KEGG" id="kan:IMCC3317_39820"/>
<evidence type="ECO:0000256" key="1">
    <source>
        <dbReference type="SAM" id="SignalP"/>
    </source>
</evidence>
<dbReference type="EMBL" id="CP019288">
    <property type="protein sequence ID" value="QHI38588.1"/>
    <property type="molecule type" value="Genomic_DNA"/>
</dbReference>
<reference evidence="2 3" key="1">
    <citation type="journal article" date="2013" name="Int. J. Syst. Evol. Microbiol.">
        <title>Kordia antarctica sp. nov., isolated from Antarctic seawater.</title>
        <authorList>
            <person name="Baek K."/>
            <person name="Choi A."/>
            <person name="Kang I."/>
            <person name="Lee K."/>
            <person name="Cho J.C."/>
        </authorList>
    </citation>
    <scope>NUCLEOTIDE SEQUENCE [LARGE SCALE GENOMIC DNA]</scope>
    <source>
        <strain evidence="2 3">IMCC3317</strain>
    </source>
</reference>
<dbReference type="RefSeq" id="WP_160131131.1">
    <property type="nucleotide sequence ID" value="NZ_CP019288.1"/>
</dbReference>
<proteinExistence type="predicted"/>
<feature type="chain" id="PRO_5029498329" description="Outer-membrane lipoprotein carrier protein" evidence="1">
    <location>
        <begin position="27"/>
        <end position="194"/>
    </location>
</feature>
<keyword evidence="1" id="KW-0732">Signal</keyword>
<accession>A0A7L4ZPB7</accession>
<feature type="signal peptide" evidence="1">
    <location>
        <begin position="1"/>
        <end position="26"/>
    </location>
</feature>
<evidence type="ECO:0000313" key="2">
    <source>
        <dbReference type="EMBL" id="QHI38588.1"/>
    </source>
</evidence>
<evidence type="ECO:0008006" key="4">
    <source>
        <dbReference type="Google" id="ProtNLM"/>
    </source>
</evidence>
<protein>
    <recommendedName>
        <fullName evidence="4">Outer-membrane lipoprotein carrier protein</fullName>
    </recommendedName>
</protein>
<keyword evidence="3" id="KW-1185">Reference proteome</keyword>
<dbReference type="AlphaFoldDB" id="A0A7L4ZPB7"/>
<organism evidence="2 3">
    <name type="scientific">Kordia antarctica</name>
    <dbReference type="NCBI Taxonomy" id="1218801"/>
    <lineage>
        <taxon>Bacteria</taxon>
        <taxon>Pseudomonadati</taxon>
        <taxon>Bacteroidota</taxon>
        <taxon>Flavobacteriia</taxon>
        <taxon>Flavobacteriales</taxon>
        <taxon>Flavobacteriaceae</taxon>
        <taxon>Kordia</taxon>
    </lineage>
</organism>
<dbReference type="OrthoDB" id="1441327at2"/>